<proteinExistence type="predicted"/>
<feature type="region of interest" description="Disordered" evidence="1">
    <location>
        <begin position="57"/>
        <end position="79"/>
    </location>
</feature>
<dbReference type="Proteomes" id="UP001044222">
    <property type="component" value="Unassembled WGS sequence"/>
</dbReference>
<sequence>MPPERPVATEIDRADGPRRIFDPHPLAPARVFPLFFLMMFRFSCKQLNASPRSLCVSPESRGAGGEEPSVWSCSGGGDR</sequence>
<evidence type="ECO:0000313" key="2">
    <source>
        <dbReference type="EMBL" id="KAG5857380.1"/>
    </source>
</evidence>
<gene>
    <name evidence="2" type="ORF">ANANG_G00018850</name>
</gene>
<reference evidence="2" key="1">
    <citation type="submission" date="2021-01" db="EMBL/GenBank/DDBJ databases">
        <title>A chromosome-scale assembly of European eel, Anguilla anguilla.</title>
        <authorList>
            <person name="Henkel C."/>
            <person name="Jong-Raadsen S.A."/>
            <person name="Dufour S."/>
            <person name="Weltzien F.-A."/>
            <person name="Palstra A.P."/>
            <person name="Pelster B."/>
            <person name="Spaink H.P."/>
            <person name="Van Den Thillart G.E."/>
            <person name="Jansen H."/>
            <person name="Zahm M."/>
            <person name="Klopp C."/>
            <person name="Cedric C."/>
            <person name="Louis A."/>
            <person name="Berthelot C."/>
            <person name="Parey E."/>
            <person name="Roest Crollius H."/>
            <person name="Montfort J."/>
            <person name="Robinson-Rechavi M."/>
            <person name="Bucao C."/>
            <person name="Bouchez O."/>
            <person name="Gislard M."/>
            <person name="Lluch J."/>
            <person name="Milhes M."/>
            <person name="Lampietro C."/>
            <person name="Lopez Roques C."/>
            <person name="Donnadieu C."/>
            <person name="Braasch I."/>
            <person name="Desvignes T."/>
            <person name="Postlethwait J."/>
            <person name="Bobe J."/>
            <person name="Guiguen Y."/>
            <person name="Dirks R."/>
        </authorList>
    </citation>
    <scope>NUCLEOTIDE SEQUENCE</scope>
    <source>
        <strain evidence="2">Tag_6206</strain>
        <tissue evidence="2">Liver</tissue>
    </source>
</reference>
<evidence type="ECO:0000313" key="3">
    <source>
        <dbReference type="Proteomes" id="UP001044222"/>
    </source>
</evidence>
<organism evidence="2 3">
    <name type="scientific">Anguilla anguilla</name>
    <name type="common">European freshwater eel</name>
    <name type="synonym">Muraena anguilla</name>
    <dbReference type="NCBI Taxonomy" id="7936"/>
    <lineage>
        <taxon>Eukaryota</taxon>
        <taxon>Metazoa</taxon>
        <taxon>Chordata</taxon>
        <taxon>Craniata</taxon>
        <taxon>Vertebrata</taxon>
        <taxon>Euteleostomi</taxon>
        <taxon>Actinopterygii</taxon>
        <taxon>Neopterygii</taxon>
        <taxon>Teleostei</taxon>
        <taxon>Anguilliformes</taxon>
        <taxon>Anguillidae</taxon>
        <taxon>Anguilla</taxon>
    </lineage>
</organism>
<accession>A0A9D3N1Z2</accession>
<name>A0A9D3N1Z2_ANGAN</name>
<dbReference type="EMBL" id="JAFIRN010000001">
    <property type="protein sequence ID" value="KAG5857380.1"/>
    <property type="molecule type" value="Genomic_DNA"/>
</dbReference>
<keyword evidence="3" id="KW-1185">Reference proteome</keyword>
<dbReference type="AlphaFoldDB" id="A0A9D3N1Z2"/>
<evidence type="ECO:0000256" key="1">
    <source>
        <dbReference type="SAM" id="MobiDB-lite"/>
    </source>
</evidence>
<protein>
    <submittedName>
        <fullName evidence="2">Uncharacterized protein</fullName>
    </submittedName>
</protein>
<comment type="caution">
    <text evidence="2">The sequence shown here is derived from an EMBL/GenBank/DDBJ whole genome shotgun (WGS) entry which is preliminary data.</text>
</comment>